<evidence type="ECO:0000313" key="3">
    <source>
        <dbReference type="Proteomes" id="UP000812287"/>
    </source>
</evidence>
<gene>
    <name evidence="2" type="ORF">BT62DRAFT_935309</name>
</gene>
<evidence type="ECO:0000313" key="2">
    <source>
        <dbReference type="EMBL" id="KAG7442984.1"/>
    </source>
</evidence>
<organism evidence="2 3">
    <name type="scientific">Guyanagaster necrorhizus</name>
    <dbReference type="NCBI Taxonomy" id="856835"/>
    <lineage>
        <taxon>Eukaryota</taxon>
        <taxon>Fungi</taxon>
        <taxon>Dikarya</taxon>
        <taxon>Basidiomycota</taxon>
        <taxon>Agaricomycotina</taxon>
        <taxon>Agaricomycetes</taxon>
        <taxon>Agaricomycetidae</taxon>
        <taxon>Agaricales</taxon>
        <taxon>Marasmiineae</taxon>
        <taxon>Physalacriaceae</taxon>
        <taxon>Guyanagaster</taxon>
    </lineage>
</organism>
<dbReference type="OrthoDB" id="2835381at2759"/>
<keyword evidence="1" id="KW-0732">Signal</keyword>
<accession>A0A9P8APH6</accession>
<evidence type="ECO:0000256" key="1">
    <source>
        <dbReference type="SAM" id="SignalP"/>
    </source>
</evidence>
<feature type="chain" id="PRO_5040294644" evidence="1">
    <location>
        <begin position="26"/>
        <end position="73"/>
    </location>
</feature>
<dbReference type="AlphaFoldDB" id="A0A9P8APH6"/>
<proteinExistence type="predicted"/>
<comment type="caution">
    <text evidence="2">The sequence shown here is derived from an EMBL/GenBank/DDBJ whole genome shotgun (WGS) entry which is preliminary data.</text>
</comment>
<protein>
    <submittedName>
        <fullName evidence="2">Uncharacterized protein</fullName>
    </submittedName>
</protein>
<dbReference type="GeneID" id="66109206"/>
<name>A0A9P8APH6_9AGAR</name>
<dbReference type="RefSeq" id="XP_043036484.1">
    <property type="nucleotide sequence ID" value="XM_043186909.1"/>
</dbReference>
<reference evidence="2" key="1">
    <citation type="submission" date="2020-11" db="EMBL/GenBank/DDBJ databases">
        <title>Adaptations for nitrogen fixation in a non-lichenized fungal sporocarp promotes dispersal by wood-feeding termites.</title>
        <authorList>
            <consortium name="DOE Joint Genome Institute"/>
            <person name="Koch R.A."/>
            <person name="Yoon G."/>
            <person name="Arayal U."/>
            <person name="Lail K."/>
            <person name="Amirebrahimi M."/>
            <person name="Labutti K."/>
            <person name="Lipzen A."/>
            <person name="Riley R."/>
            <person name="Barry K."/>
            <person name="Henrissat B."/>
            <person name="Grigoriev I.V."/>
            <person name="Herr J.R."/>
            <person name="Aime M.C."/>
        </authorList>
    </citation>
    <scope>NUCLEOTIDE SEQUENCE</scope>
    <source>
        <strain evidence="2">MCA 3950</strain>
    </source>
</reference>
<feature type="signal peptide" evidence="1">
    <location>
        <begin position="1"/>
        <end position="25"/>
    </location>
</feature>
<dbReference type="EMBL" id="MU250547">
    <property type="protein sequence ID" value="KAG7442984.1"/>
    <property type="molecule type" value="Genomic_DNA"/>
</dbReference>
<sequence>MLFSHHQSSNLVVLLLSQLLRICVSLSYSCCLFTSMLHYYLPTGSIKQVYYIDSWTWYSCKHLWKIVYPLTRS</sequence>
<dbReference type="Proteomes" id="UP000812287">
    <property type="component" value="Unassembled WGS sequence"/>
</dbReference>
<keyword evidence="3" id="KW-1185">Reference proteome</keyword>